<name>A0A0A8YBB6_ARUDO</name>
<protein>
    <submittedName>
        <fullName evidence="1">Uncharacterized protein</fullName>
    </submittedName>
</protein>
<reference evidence="1" key="1">
    <citation type="submission" date="2014-09" db="EMBL/GenBank/DDBJ databases">
        <authorList>
            <person name="Magalhaes I.L.F."/>
            <person name="Oliveira U."/>
            <person name="Santos F.R."/>
            <person name="Vidigal T.H.D.A."/>
            <person name="Brescovit A.D."/>
            <person name="Santos A.J."/>
        </authorList>
    </citation>
    <scope>NUCLEOTIDE SEQUENCE</scope>
    <source>
        <tissue evidence="1">Shoot tissue taken approximately 20 cm above the soil surface</tissue>
    </source>
</reference>
<dbReference type="AlphaFoldDB" id="A0A0A8YBB6"/>
<accession>A0A0A8YBB6</accession>
<sequence length="43" mass="4965">MLSFSPKFHQKHSQFVLYAIELLIPEKCMPCPVCLHFQLSTDG</sequence>
<reference evidence="1" key="2">
    <citation type="journal article" date="2015" name="Data Brief">
        <title>Shoot transcriptome of the giant reed, Arundo donax.</title>
        <authorList>
            <person name="Barrero R.A."/>
            <person name="Guerrero F.D."/>
            <person name="Moolhuijzen P."/>
            <person name="Goolsby J.A."/>
            <person name="Tidwell J."/>
            <person name="Bellgard S.E."/>
            <person name="Bellgard M.I."/>
        </authorList>
    </citation>
    <scope>NUCLEOTIDE SEQUENCE</scope>
    <source>
        <tissue evidence="1">Shoot tissue taken approximately 20 cm above the soil surface</tissue>
    </source>
</reference>
<organism evidence="1">
    <name type="scientific">Arundo donax</name>
    <name type="common">Giant reed</name>
    <name type="synonym">Donax arundinaceus</name>
    <dbReference type="NCBI Taxonomy" id="35708"/>
    <lineage>
        <taxon>Eukaryota</taxon>
        <taxon>Viridiplantae</taxon>
        <taxon>Streptophyta</taxon>
        <taxon>Embryophyta</taxon>
        <taxon>Tracheophyta</taxon>
        <taxon>Spermatophyta</taxon>
        <taxon>Magnoliopsida</taxon>
        <taxon>Liliopsida</taxon>
        <taxon>Poales</taxon>
        <taxon>Poaceae</taxon>
        <taxon>PACMAD clade</taxon>
        <taxon>Arundinoideae</taxon>
        <taxon>Arundineae</taxon>
        <taxon>Arundo</taxon>
    </lineage>
</organism>
<evidence type="ECO:0000313" key="1">
    <source>
        <dbReference type="EMBL" id="JAD22730.1"/>
    </source>
</evidence>
<dbReference type="EMBL" id="GBRH01275165">
    <property type="protein sequence ID" value="JAD22730.1"/>
    <property type="molecule type" value="Transcribed_RNA"/>
</dbReference>
<proteinExistence type="predicted"/>